<organism evidence="1 2">
    <name type="scientific">Ovis ammon polii</name>
    <dbReference type="NCBI Taxonomy" id="230172"/>
    <lineage>
        <taxon>Eukaryota</taxon>
        <taxon>Metazoa</taxon>
        <taxon>Chordata</taxon>
        <taxon>Craniata</taxon>
        <taxon>Vertebrata</taxon>
        <taxon>Euteleostomi</taxon>
        <taxon>Mammalia</taxon>
        <taxon>Eutheria</taxon>
        <taxon>Laurasiatheria</taxon>
        <taxon>Artiodactyla</taxon>
        <taxon>Ruminantia</taxon>
        <taxon>Pecora</taxon>
        <taxon>Bovidae</taxon>
        <taxon>Caprinae</taxon>
        <taxon>Ovis</taxon>
    </lineage>
</organism>
<evidence type="ECO:0000313" key="1">
    <source>
        <dbReference type="EMBL" id="KAI4539087.1"/>
    </source>
</evidence>
<protein>
    <submittedName>
        <fullName evidence="1">Uncharacterized protein</fullName>
    </submittedName>
</protein>
<reference evidence="1" key="1">
    <citation type="submission" date="2022-03" db="EMBL/GenBank/DDBJ databases">
        <title>Genomic analyses of argali, domestic sheep and their hybrids provide insights into chromosomal evolution, heterosis and genetic basis of agronomic traits.</title>
        <authorList>
            <person name="Li M."/>
        </authorList>
    </citation>
    <scope>NUCLEOTIDE SEQUENCE</scope>
    <source>
        <strain evidence="1">CAU-MHL-2022a</strain>
        <tissue evidence="1">Skin</tissue>
    </source>
</reference>
<dbReference type="AlphaFoldDB" id="A0AAD4U3C3"/>
<proteinExistence type="predicted"/>
<keyword evidence="2" id="KW-1185">Reference proteome</keyword>
<evidence type="ECO:0000313" key="2">
    <source>
        <dbReference type="Proteomes" id="UP001214576"/>
    </source>
</evidence>
<sequence>MDACRCADDELDGSAAFPIKEEGHQLRAETGCPVKLIHNYATFYGSFLQKVTQSDAGTPFVWIPVERQQFNENKEARPQPFPTIKHAYIDSDMKRLSKSVSPFVVVTSGSITYLPVWKGYSLYLVILTHLQLYSAPEQGCTIVKGTALERGILLEKRQGKREYLLSRKREDSWKLTTFQCDCITTYSLSYDFGSLNA</sequence>
<dbReference type="Proteomes" id="UP001214576">
    <property type="component" value="Unassembled WGS sequence"/>
</dbReference>
<comment type="caution">
    <text evidence="1">The sequence shown here is derived from an EMBL/GenBank/DDBJ whole genome shotgun (WGS) entry which is preliminary data.</text>
</comment>
<dbReference type="EMBL" id="JAKZEL010000011">
    <property type="protein sequence ID" value="KAI4539087.1"/>
    <property type="molecule type" value="Genomic_DNA"/>
</dbReference>
<accession>A0AAD4U3C3</accession>
<name>A0AAD4U3C3_OVIAM</name>
<gene>
    <name evidence="1" type="ORF">MG293_010479</name>
</gene>